<dbReference type="InterPro" id="IPR008023">
    <property type="entry name" value="DUF748"/>
</dbReference>
<accession>A0ABM7WNN7</accession>
<evidence type="ECO:0000313" key="2">
    <source>
        <dbReference type="EMBL" id="BDG01078.1"/>
    </source>
</evidence>
<feature type="region of interest" description="Disordered" evidence="1">
    <location>
        <begin position="114"/>
        <end position="142"/>
    </location>
</feature>
<sequence length="395" mass="42144">MRRAGKVVAIVVAVLAVLAIALHLALDPLAAWYTRRMLAGMDGMRGTFSGVNVRLRDLSYEIHDLRIEKTTAGGAALPYFAVDRAEFGLYATELLHGHLVAAVELDRPRLNLLTAPARRDEEGEGKGKSEAASQEPKEAPKVGRRLERLAPFRLDRVQVRGGEILWIDAREKERPRLRLHGIEATLENFATRAALAKHEPTVLAARGTLQRSGKVTVFATADPLAKGLTFAGEGKLEGLRADELSDLLGAKSGVAPEKGVLEMAVAFTAVDGRLDGGVRPVLKGGELKAAKPGLANKLKELLGNAALKIFADDTHGRDAVATTVPIQGRVEGPQVQAVPTIVGILRNAFVRGLTASFGALPPPKAKEKENPLEQARRGLSPGHGPPRAQPSGEKG</sequence>
<dbReference type="Proteomes" id="UP001162891">
    <property type="component" value="Chromosome"/>
</dbReference>
<organism evidence="2 3">
    <name type="scientific">Anaeromyxobacter oryzae</name>
    <dbReference type="NCBI Taxonomy" id="2918170"/>
    <lineage>
        <taxon>Bacteria</taxon>
        <taxon>Pseudomonadati</taxon>
        <taxon>Myxococcota</taxon>
        <taxon>Myxococcia</taxon>
        <taxon>Myxococcales</taxon>
        <taxon>Cystobacterineae</taxon>
        <taxon>Anaeromyxobacteraceae</taxon>
        <taxon>Anaeromyxobacter</taxon>
    </lineage>
</organism>
<protein>
    <recommendedName>
        <fullName evidence="4">DUF748 domain-containing protein</fullName>
    </recommendedName>
</protein>
<reference evidence="3" key="1">
    <citation type="journal article" date="2022" name="Int. J. Syst. Evol. Microbiol.">
        <title>Anaeromyxobacter oryzae sp. nov., Anaeromyxobacter diazotrophicus sp. nov. and Anaeromyxobacter paludicola sp. nov., isolated from paddy soils.</title>
        <authorList>
            <person name="Itoh H."/>
            <person name="Xu Z."/>
            <person name="Mise K."/>
            <person name="Masuda Y."/>
            <person name="Ushijima N."/>
            <person name="Hayakawa C."/>
            <person name="Shiratori Y."/>
            <person name="Senoo K."/>
        </authorList>
    </citation>
    <scope>NUCLEOTIDE SEQUENCE [LARGE SCALE GENOMIC DNA]</scope>
    <source>
        <strain evidence="3">Red232</strain>
    </source>
</reference>
<evidence type="ECO:0008006" key="4">
    <source>
        <dbReference type="Google" id="ProtNLM"/>
    </source>
</evidence>
<dbReference type="Pfam" id="PF05359">
    <property type="entry name" value="DUF748"/>
    <property type="match status" value="1"/>
</dbReference>
<feature type="region of interest" description="Disordered" evidence="1">
    <location>
        <begin position="356"/>
        <end position="395"/>
    </location>
</feature>
<feature type="compositionally biased region" description="Basic and acidic residues" evidence="1">
    <location>
        <begin position="364"/>
        <end position="376"/>
    </location>
</feature>
<name>A0ABM7WNN7_9BACT</name>
<evidence type="ECO:0000313" key="3">
    <source>
        <dbReference type="Proteomes" id="UP001162891"/>
    </source>
</evidence>
<keyword evidence="3" id="KW-1185">Reference proteome</keyword>
<dbReference type="EMBL" id="AP025591">
    <property type="protein sequence ID" value="BDG01078.1"/>
    <property type="molecule type" value="Genomic_DNA"/>
</dbReference>
<feature type="compositionally biased region" description="Basic and acidic residues" evidence="1">
    <location>
        <begin position="117"/>
        <end position="142"/>
    </location>
</feature>
<gene>
    <name evidence="2" type="ORF">AMOR_00740</name>
</gene>
<proteinExistence type="predicted"/>
<evidence type="ECO:0000256" key="1">
    <source>
        <dbReference type="SAM" id="MobiDB-lite"/>
    </source>
</evidence>
<dbReference type="RefSeq" id="WP_248357445.1">
    <property type="nucleotide sequence ID" value="NZ_AP025591.1"/>
</dbReference>